<dbReference type="SUPFAM" id="SSF46689">
    <property type="entry name" value="Homeodomain-like"/>
    <property type="match status" value="2"/>
</dbReference>
<dbReference type="PROSITE" id="PS50983">
    <property type="entry name" value="FE_B12_PBP"/>
    <property type="match status" value="1"/>
</dbReference>
<keyword evidence="8" id="KW-0175">Coiled coil</keyword>
<evidence type="ECO:0000256" key="8">
    <source>
        <dbReference type="SAM" id="Coils"/>
    </source>
</evidence>
<feature type="coiled-coil region" evidence="8">
    <location>
        <begin position="542"/>
        <end position="569"/>
    </location>
</feature>
<dbReference type="SMART" id="SM00342">
    <property type="entry name" value="HTH_ARAC"/>
    <property type="match status" value="1"/>
</dbReference>
<evidence type="ECO:0000256" key="3">
    <source>
        <dbReference type="ARBA" id="ARBA00022448"/>
    </source>
</evidence>
<dbReference type="KEGG" id="tco:Theco_1995"/>
<feature type="domain" description="HTH araC/xylS-type" evidence="10">
    <location>
        <begin position="174"/>
        <end position="272"/>
    </location>
</feature>
<evidence type="ECO:0000256" key="4">
    <source>
        <dbReference type="ARBA" id="ARBA00022729"/>
    </source>
</evidence>
<dbReference type="Pfam" id="PF01497">
    <property type="entry name" value="Peripla_BP_2"/>
    <property type="match status" value="1"/>
</dbReference>
<feature type="region of interest" description="Disordered" evidence="9">
    <location>
        <begin position="365"/>
        <end position="405"/>
    </location>
</feature>
<keyword evidence="5" id="KW-0805">Transcription regulation</keyword>
<evidence type="ECO:0000313" key="12">
    <source>
        <dbReference type="EMBL" id="AGA58117.1"/>
    </source>
</evidence>
<comment type="subcellular location">
    <subcellularLocation>
        <location evidence="1">Cell envelope</location>
    </subcellularLocation>
</comment>
<name>L0EE82_THECK</name>
<dbReference type="EMBL" id="CP003255">
    <property type="protein sequence ID" value="AGA58117.1"/>
    <property type="molecule type" value="Genomic_DNA"/>
</dbReference>
<evidence type="ECO:0000256" key="9">
    <source>
        <dbReference type="SAM" id="MobiDB-lite"/>
    </source>
</evidence>
<dbReference type="Proteomes" id="UP000010795">
    <property type="component" value="Chromosome"/>
</dbReference>
<dbReference type="GO" id="GO:0030288">
    <property type="term" value="C:outer membrane-bounded periplasmic space"/>
    <property type="evidence" value="ECO:0007669"/>
    <property type="project" value="TreeGrafter"/>
</dbReference>
<dbReference type="InterPro" id="IPR018060">
    <property type="entry name" value="HTH_AraC"/>
</dbReference>
<keyword evidence="4" id="KW-0732">Signal</keyword>
<dbReference type="Pfam" id="PF12833">
    <property type="entry name" value="HTH_18"/>
    <property type="match status" value="1"/>
</dbReference>
<dbReference type="Gene3D" id="3.40.50.1980">
    <property type="entry name" value="Nitrogenase molybdenum iron protein domain"/>
    <property type="match status" value="2"/>
</dbReference>
<sequence>MEWNHLLKVWNQSYIRLVGVDFRRLDRLAPPEPVLLRANRFIVHMRGRAVHRVGDREFHADGCCVIHAGRGQAVHCRLLSDAVEICGIDYQCWPAFPYRQPDGEMPDAAVTFGFPPPNPLAIQEQVAEILKGWSDRERPMVAGLNLKGRLYQLFHEIIEQAESHARGSGQSVADRIIRYIELHHHEPISVAGIAERFHYSERHLAKLIKRRTGYTPLEFLTRCRIEHAKRLLRTTESSVKEIAERVGYADMFYFMRLFKRLTGMPPNRYRLMARAMPDADHPVAEHPGAERPIAAHPYANRPYDGSDSDIDPAASIDYPLDGNENHYQRSTIEGAREEDMLNLGKAKGKLAALGLAALLGACSSGQTDGGGSGTEPAAANPANGAQTSVGAQSSDAAQSSGGMRTEAEAAAFPRTFVDDTGKEIMIEKQPERIAVGHFAEMEYFFALDVPPVASPLAAEILREFRVTIGDYAANADVADLGDVVSPDLEKLLEVEPDLIIGTLGLHEEVYDQLNAIAPVVMFESAGEWDDRLREYAALIGKEDKAESYIAELKQAMRDANRKLEPYRGETTALLRIAGPQQFGAMGTKPYKFYYEVEDGLGLTAPEGYPETWQVVSLEGLAGMDPDHLVIFEYTSEYEAKIAEFEKNGVWNSLKAVKNGNVHFIDIAAATNGPFAIRHAIAELVRSFTS</sequence>
<proteinExistence type="inferred from homology"/>
<evidence type="ECO:0000256" key="5">
    <source>
        <dbReference type="ARBA" id="ARBA00023015"/>
    </source>
</evidence>
<dbReference type="InterPro" id="IPR051313">
    <property type="entry name" value="Bact_iron-sidero_bind"/>
</dbReference>
<dbReference type="OrthoDB" id="152124at2"/>
<dbReference type="HOGENOM" id="CLU_028727_0_0_9"/>
<dbReference type="GO" id="GO:0003700">
    <property type="term" value="F:DNA-binding transcription factor activity"/>
    <property type="evidence" value="ECO:0007669"/>
    <property type="project" value="InterPro"/>
</dbReference>
<dbReference type="eggNOG" id="COG0614">
    <property type="taxonomic scope" value="Bacteria"/>
</dbReference>
<protein>
    <submittedName>
        <fullName evidence="12">ABC-type Fe3+-hydroxamate transport system, periplasmic component</fullName>
    </submittedName>
</protein>
<dbReference type="GO" id="GO:0043565">
    <property type="term" value="F:sequence-specific DNA binding"/>
    <property type="evidence" value="ECO:0007669"/>
    <property type="project" value="InterPro"/>
</dbReference>
<dbReference type="InterPro" id="IPR018062">
    <property type="entry name" value="HTH_AraC-typ_CS"/>
</dbReference>
<feature type="compositionally biased region" description="Low complexity" evidence="9">
    <location>
        <begin position="388"/>
        <end position="402"/>
    </location>
</feature>
<evidence type="ECO:0000256" key="1">
    <source>
        <dbReference type="ARBA" id="ARBA00004196"/>
    </source>
</evidence>
<evidence type="ECO:0000259" key="10">
    <source>
        <dbReference type="PROSITE" id="PS01124"/>
    </source>
</evidence>
<dbReference type="CDD" id="cd01146">
    <property type="entry name" value="FhuD"/>
    <property type="match status" value="1"/>
</dbReference>
<evidence type="ECO:0000256" key="6">
    <source>
        <dbReference type="ARBA" id="ARBA00023125"/>
    </source>
</evidence>
<dbReference type="SUPFAM" id="SSF53807">
    <property type="entry name" value="Helical backbone' metal receptor"/>
    <property type="match status" value="1"/>
</dbReference>
<dbReference type="Gene3D" id="1.10.10.60">
    <property type="entry name" value="Homeodomain-like"/>
    <property type="match status" value="2"/>
</dbReference>
<comment type="similarity">
    <text evidence="2">Belongs to the bacterial solute-binding protein 8 family.</text>
</comment>
<keyword evidence="13" id="KW-1185">Reference proteome</keyword>
<reference evidence="13" key="1">
    <citation type="submission" date="2012-01" db="EMBL/GenBank/DDBJ databases">
        <title>Complete sequence of chromosome of Thermobacillus composti KWC4.</title>
        <authorList>
            <person name="Lucas S."/>
            <person name="Han J."/>
            <person name="Lapidus A."/>
            <person name="Cheng J.-F."/>
            <person name="Goodwin L."/>
            <person name="Pitluck S."/>
            <person name="Peters L."/>
            <person name="Ovchinnikova G."/>
            <person name="Teshima H."/>
            <person name="Detter J.C."/>
            <person name="Han C."/>
            <person name="Tapia R."/>
            <person name="Land M."/>
            <person name="Hauser L."/>
            <person name="Kyrpides N."/>
            <person name="Ivanova N."/>
            <person name="Pagani I."/>
            <person name="Anderson I."/>
            <person name="Woyke T."/>
        </authorList>
    </citation>
    <scope>NUCLEOTIDE SEQUENCE [LARGE SCALE GENOMIC DNA]</scope>
    <source>
        <strain evidence="13">DSM 18247 / JCM 13945 / KWC4</strain>
    </source>
</reference>
<dbReference type="RefSeq" id="WP_015254863.1">
    <property type="nucleotide sequence ID" value="NC_019897.1"/>
</dbReference>
<gene>
    <name evidence="12" type="ordered locus">Theco_1995</name>
</gene>
<dbReference type="PRINTS" id="PR00032">
    <property type="entry name" value="HTHARAC"/>
</dbReference>
<dbReference type="PROSITE" id="PS01124">
    <property type="entry name" value="HTH_ARAC_FAMILY_2"/>
    <property type="match status" value="1"/>
</dbReference>
<keyword evidence="7" id="KW-0804">Transcription</keyword>
<accession>L0EE82</accession>
<dbReference type="InterPro" id="IPR020449">
    <property type="entry name" value="Tscrpt_reg_AraC-type_HTH"/>
</dbReference>
<evidence type="ECO:0000259" key="11">
    <source>
        <dbReference type="PROSITE" id="PS50983"/>
    </source>
</evidence>
<dbReference type="PANTHER" id="PTHR30532:SF24">
    <property type="entry name" value="FERRIC ENTEROBACTIN-BINDING PERIPLASMIC PROTEIN FEPB"/>
    <property type="match status" value="1"/>
</dbReference>
<dbReference type="eggNOG" id="COG2207">
    <property type="taxonomic scope" value="Bacteria"/>
</dbReference>
<dbReference type="AlphaFoldDB" id="L0EE82"/>
<evidence type="ECO:0000256" key="2">
    <source>
        <dbReference type="ARBA" id="ARBA00008814"/>
    </source>
</evidence>
<dbReference type="STRING" id="717605.Theco_1995"/>
<organism evidence="12 13">
    <name type="scientific">Thermobacillus composti (strain DSM 18247 / JCM 13945 / KWC4)</name>
    <dbReference type="NCBI Taxonomy" id="717605"/>
    <lineage>
        <taxon>Bacteria</taxon>
        <taxon>Bacillati</taxon>
        <taxon>Bacillota</taxon>
        <taxon>Bacilli</taxon>
        <taxon>Bacillales</taxon>
        <taxon>Paenibacillaceae</taxon>
        <taxon>Thermobacillus</taxon>
    </lineage>
</organism>
<dbReference type="PROSITE" id="PS00041">
    <property type="entry name" value="HTH_ARAC_FAMILY_1"/>
    <property type="match status" value="1"/>
</dbReference>
<evidence type="ECO:0000256" key="7">
    <source>
        <dbReference type="ARBA" id="ARBA00023163"/>
    </source>
</evidence>
<keyword evidence="6" id="KW-0238">DNA-binding</keyword>
<keyword evidence="3" id="KW-0813">Transport</keyword>
<dbReference type="GO" id="GO:1901678">
    <property type="term" value="P:iron coordination entity transport"/>
    <property type="evidence" value="ECO:0007669"/>
    <property type="project" value="UniProtKB-ARBA"/>
</dbReference>
<dbReference type="InterPro" id="IPR002491">
    <property type="entry name" value="ABC_transptr_periplasmic_BD"/>
</dbReference>
<evidence type="ECO:0000313" key="13">
    <source>
        <dbReference type="Proteomes" id="UP000010795"/>
    </source>
</evidence>
<dbReference type="PANTHER" id="PTHR30532">
    <property type="entry name" value="IRON III DICITRATE-BINDING PERIPLASMIC PROTEIN"/>
    <property type="match status" value="1"/>
</dbReference>
<feature type="domain" description="Fe/B12 periplasmic-binding" evidence="11">
    <location>
        <begin position="432"/>
        <end position="689"/>
    </location>
</feature>
<dbReference type="InterPro" id="IPR009057">
    <property type="entry name" value="Homeodomain-like_sf"/>
</dbReference>